<reference evidence="1 2" key="1">
    <citation type="journal article" date="2014" name="Curr. Microbiol.">
        <title>Spirosoma radiotolerans sp. nov., a gamma-radiation-resistant bacterium isolated from gamma ray-irradiated soil.</title>
        <authorList>
            <person name="Lee J.J."/>
            <person name="Srinivasan S."/>
            <person name="Lim S."/>
            <person name="Joe M."/>
            <person name="Im S."/>
            <person name="Bae S.I."/>
            <person name="Park K.R."/>
            <person name="Han J.H."/>
            <person name="Park S.H."/>
            <person name="Joo B.M."/>
            <person name="Park S.J."/>
            <person name="Kim M.K."/>
        </authorList>
    </citation>
    <scope>NUCLEOTIDE SEQUENCE [LARGE SCALE GENOMIC DNA]</scope>
    <source>
        <strain evidence="1 2">DG5A</strain>
    </source>
</reference>
<dbReference type="KEGG" id="srd:SD10_20850"/>
<evidence type="ECO:0000313" key="1">
    <source>
        <dbReference type="EMBL" id="AKD56985.1"/>
    </source>
</evidence>
<organism evidence="1 2">
    <name type="scientific">Spirosoma radiotolerans</name>
    <dbReference type="NCBI Taxonomy" id="1379870"/>
    <lineage>
        <taxon>Bacteria</taxon>
        <taxon>Pseudomonadati</taxon>
        <taxon>Bacteroidota</taxon>
        <taxon>Cytophagia</taxon>
        <taxon>Cytophagales</taxon>
        <taxon>Cytophagaceae</taxon>
        <taxon>Spirosoma</taxon>
    </lineage>
</organism>
<dbReference type="OrthoDB" id="1154025at2"/>
<proteinExistence type="predicted"/>
<dbReference type="HOGENOM" id="CLU_412130_0_0_10"/>
<gene>
    <name evidence="1" type="ORF">SD10_20850</name>
</gene>
<sequence>MKAYLFSLFLFLIYINSYSQDSQRRVLGAFVYNHNVYNYEFVKENIDIYSLEISTKAFSSPNVTTAGSTSGVSTSGVSTSSTVKSITSKSNENSDDNNVFNEFTKETFVEVFLKQMREKFNYDTLKFLSLKDQGISLFFKIKTRLEFADDEPLTAHLILRRDTTTSLLIANDLVNHYTGALSILKLSHKVDRVTIEIEDGAMKNIVARLIKMKYADNEKSPREYLEFKNLFPVSISGKFDPEYFSTINLLCQNCGSVKGVTRSMSLSQLLTFSITLENDKEDYSPANSVFSLSPKNSIQELRKEKRSKILEVAAFTDFLGLDGSQPNGLIQIEARRRININTHFHLNKKTQRRIDSLGLLADAQFYTADLISGSTVIAKEKNGVRQAIPISTTGVREGEGLSSRPSNNTAIRTEKKDYYEYQVKLRVNNGLNQSNYDLGSDSTIEDTTINLRVNRHDNSYRYTNWLGSIEPKLLFSKLEETNKYLLAQRISNQALVSPKDIYRYQLSSFGFNLNVLKYTYPQIKFSWTIPYIGVYWFRNSIISYDKDNANQISNRDTTKFVNSVYWQLGTSFQFKPDSRWGLTAGFNYMWINIWDSKIDLTNKNGLLQYNLDAFLKTNEDSNSRLFFRFRLTHDIKSVNSNFTQMQLGYLLDIFKGAKPVNKNNVL</sequence>
<evidence type="ECO:0000313" key="2">
    <source>
        <dbReference type="Proteomes" id="UP000033054"/>
    </source>
</evidence>
<dbReference type="EMBL" id="CP010429">
    <property type="protein sequence ID" value="AKD56985.1"/>
    <property type="molecule type" value="Genomic_DNA"/>
</dbReference>
<name>A0A0E3ZXK8_9BACT</name>
<dbReference type="AlphaFoldDB" id="A0A0E3ZXK8"/>
<dbReference type="Proteomes" id="UP000033054">
    <property type="component" value="Chromosome"/>
</dbReference>
<keyword evidence="2" id="KW-1185">Reference proteome</keyword>
<accession>A0A0E3ZXK8</accession>
<dbReference type="RefSeq" id="WP_046576455.1">
    <property type="nucleotide sequence ID" value="NZ_CP010429.1"/>
</dbReference>
<protein>
    <submittedName>
        <fullName evidence="1">Uncharacterized protein</fullName>
    </submittedName>
</protein>
<dbReference type="PATRIC" id="fig|1379870.5.peg.4495"/>
<dbReference type="STRING" id="1379870.SD10_20850"/>